<protein>
    <submittedName>
        <fullName evidence="2 3">Uncharacterized protein</fullName>
    </submittedName>
</protein>
<evidence type="ECO:0000313" key="4">
    <source>
        <dbReference type="Proteomes" id="UP000008810"/>
    </source>
</evidence>
<organism evidence="2">
    <name type="scientific">Brachypodium distachyon</name>
    <name type="common">Purple false brome</name>
    <name type="synonym">Trachynia distachya</name>
    <dbReference type="NCBI Taxonomy" id="15368"/>
    <lineage>
        <taxon>Eukaryota</taxon>
        <taxon>Viridiplantae</taxon>
        <taxon>Streptophyta</taxon>
        <taxon>Embryophyta</taxon>
        <taxon>Tracheophyta</taxon>
        <taxon>Spermatophyta</taxon>
        <taxon>Magnoliopsida</taxon>
        <taxon>Liliopsida</taxon>
        <taxon>Poales</taxon>
        <taxon>Poaceae</taxon>
        <taxon>BOP clade</taxon>
        <taxon>Pooideae</taxon>
        <taxon>Stipodae</taxon>
        <taxon>Brachypodieae</taxon>
        <taxon>Brachypodium</taxon>
    </lineage>
</organism>
<evidence type="ECO:0000313" key="3">
    <source>
        <dbReference type="EnsemblPlants" id="PNT75963"/>
    </source>
</evidence>
<evidence type="ECO:0000313" key="2">
    <source>
        <dbReference type="EMBL" id="PNT75963.1"/>
    </source>
</evidence>
<accession>A0A2K2DNV4</accession>
<dbReference type="EnsemblPlants" id="PNT75963">
    <property type="protein sequence ID" value="PNT75963"/>
    <property type="gene ID" value="BRADI_1g42404v3"/>
</dbReference>
<dbReference type="Proteomes" id="UP000008810">
    <property type="component" value="Chromosome 1"/>
</dbReference>
<dbReference type="AlphaFoldDB" id="A0A2K2DNV4"/>
<reference evidence="2 3" key="1">
    <citation type="journal article" date="2010" name="Nature">
        <title>Genome sequencing and analysis of the model grass Brachypodium distachyon.</title>
        <authorList>
            <consortium name="International Brachypodium Initiative"/>
        </authorList>
    </citation>
    <scope>NUCLEOTIDE SEQUENCE [LARGE SCALE GENOMIC DNA]</scope>
    <source>
        <strain evidence="2 3">Bd21</strain>
    </source>
</reference>
<dbReference type="InParanoid" id="A0A2K2DNV4"/>
<sequence length="101" mass="10705">MWKMEDRRGAASGNMKDASRWGKWRRRGVPRIGRGGREAIGCGTGGLEEGRPVGAGGLSKQQACVALSSGAAGDARKRSSMCVVDGDCRLERSQPSKEAAR</sequence>
<proteinExistence type="predicted"/>
<reference evidence="3" key="3">
    <citation type="submission" date="2018-08" db="UniProtKB">
        <authorList>
            <consortium name="EnsemblPlants"/>
        </authorList>
    </citation>
    <scope>IDENTIFICATION</scope>
    <source>
        <strain evidence="3">cv. Bd21</strain>
    </source>
</reference>
<gene>
    <name evidence="2" type="ORF">BRADI_1g42404v3</name>
</gene>
<dbReference type="Gramene" id="PNT75963">
    <property type="protein sequence ID" value="PNT75963"/>
    <property type="gene ID" value="BRADI_1g42404v3"/>
</dbReference>
<reference evidence="2" key="2">
    <citation type="submission" date="2017-06" db="EMBL/GenBank/DDBJ databases">
        <title>WGS assembly of Brachypodium distachyon.</title>
        <authorList>
            <consortium name="The International Brachypodium Initiative"/>
            <person name="Lucas S."/>
            <person name="Harmon-Smith M."/>
            <person name="Lail K."/>
            <person name="Tice H."/>
            <person name="Grimwood J."/>
            <person name="Bruce D."/>
            <person name="Barry K."/>
            <person name="Shu S."/>
            <person name="Lindquist E."/>
            <person name="Wang M."/>
            <person name="Pitluck S."/>
            <person name="Vogel J.P."/>
            <person name="Garvin D.F."/>
            <person name="Mockler T.C."/>
            <person name="Schmutz J."/>
            <person name="Rokhsar D."/>
            <person name="Bevan M.W."/>
        </authorList>
    </citation>
    <scope>NUCLEOTIDE SEQUENCE</scope>
    <source>
        <strain evidence="2">Bd21</strain>
    </source>
</reference>
<keyword evidence="4" id="KW-1185">Reference proteome</keyword>
<name>A0A2K2DNV4_BRADI</name>
<dbReference type="EMBL" id="CM000880">
    <property type="protein sequence ID" value="PNT75963.1"/>
    <property type="molecule type" value="Genomic_DNA"/>
</dbReference>
<evidence type="ECO:0000256" key="1">
    <source>
        <dbReference type="SAM" id="MobiDB-lite"/>
    </source>
</evidence>
<feature type="region of interest" description="Disordered" evidence="1">
    <location>
        <begin position="1"/>
        <end position="46"/>
    </location>
</feature>